<dbReference type="EMBL" id="JAWNGG020000066">
    <property type="protein sequence ID" value="KAK9304147.1"/>
    <property type="molecule type" value="Genomic_DNA"/>
</dbReference>
<evidence type="ECO:0000313" key="2">
    <source>
        <dbReference type="Proteomes" id="UP001432146"/>
    </source>
</evidence>
<reference evidence="1 2" key="1">
    <citation type="submission" date="2024-05" db="EMBL/GenBank/DDBJ databases">
        <title>The nuclear and mitochondrial genome assemblies of Tetragonisca angustula (Apidae: Meliponini), a tiny yet remarkable pollinator in the Neotropics.</title>
        <authorList>
            <person name="Ferrari R."/>
            <person name="Ricardo P.C."/>
            <person name="Dias F.C."/>
            <person name="Araujo N.S."/>
            <person name="Soares D.O."/>
            <person name="Zhou Q.-S."/>
            <person name="Zhu C.-D."/>
            <person name="Coutinho L."/>
            <person name="Airas M.C."/>
            <person name="Batista T.M."/>
        </authorList>
    </citation>
    <scope>NUCLEOTIDE SEQUENCE [LARGE SCALE GENOMIC DNA]</scope>
    <source>
        <strain evidence="1">ASF017062</strain>
        <tissue evidence="1">Abdomen</tissue>
    </source>
</reference>
<gene>
    <name evidence="1" type="ORF">QLX08_004412</name>
</gene>
<dbReference type="AlphaFoldDB" id="A0AAW1A291"/>
<dbReference type="Proteomes" id="UP001432146">
    <property type="component" value="Unassembled WGS sequence"/>
</dbReference>
<sequence length="142" mass="16292">MWVRSVGVEDFRVARILNLKVFRFVESHRVRSDKYNSVGNSEREADVIFVRILTTIAENNMYTISVRKKSIEILEIVSRFLFARSLNLVDKLINVPGTLKFPASIPHAVLMEVAPLSKNLELLCRTYLCLKLCISCSMEQKS</sequence>
<name>A0AAW1A291_9HYME</name>
<keyword evidence="2" id="KW-1185">Reference proteome</keyword>
<proteinExistence type="predicted"/>
<protein>
    <submittedName>
        <fullName evidence="1">Uncharacterized protein</fullName>
    </submittedName>
</protein>
<evidence type="ECO:0000313" key="1">
    <source>
        <dbReference type="EMBL" id="KAK9304147.1"/>
    </source>
</evidence>
<organism evidence="1 2">
    <name type="scientific">Tetragonisca angustula</name>
    <dbReference type="NCBI Taxonomy" id="166442"/>
    <lineage>
        <taxon>Eukaryota</taxon>
        <taxon>Metazoa</taxon>
        <taxon>Ecdysozoa</taxon>
        <taxon>Arthropoda</taxon>
        <taxon>Hexapoda</taxon>
        <taxon>Insecta</taxon>
        <taxon>Pterygota</taxon>
        <taxon>Neoptera</taxon>
        <taxon>Endopterygota</taxon>
        <taxon>Hymenoptera</taxon>
        <taxon>Apocrita</taxon>
        <taxon>Aculeata</taxon>
        <taxon>Apoidea</taxon>
        <taxon>Anthophila</taxon>
        <taxon>Apidae</taxon>
        <taxon>Tetragonisca</taxon>
    </lineage>
</organism>
<comment type="caution">
    <text evidence="1">The sequence shown here is derived from an EMBL/GenBank/DDBJ whole genome shotgun (WGS) entry which is preliminary data.</text>
</comment>
<accession>A0AAW1A291</accession>